<dbReference type="OrthoDB" id="8527993at2"/>
<keyword evidence="6" id="KW-0966">Cell projection</keyword>
<evidence type="ECO:0000313" key="7">
    <source>
        <dbReference type="Proteomes" id="UP000243719"/>
    </source>
</evidence>
<dbReference type="RefSeq" id="WP_091904111.1">
    <property type="nucleotide sequence ID" value="NZ_FNLO01000001.1"/>
</dbReference>
<evidence type="ECO:0000256" key="4">
    <source>
        <dbReference type="ARBA" id="ARBA00023186"/>
    </source>
</evidence>
<keyword evidence="6" id="KW-0282">Flagellum</keyword>
<organism evidence="6 7">
    <name type="scientific">Chitinasiproducens palmae</name>
    <dbReference type="NCBI Taxonomy" id="1770053"/>
    <lineage>
        <taxon>Bacteria</taxon>
        <taxon>Pseudomonadati</taxon>
        <taxon>Pseudomonadota</taxon>
        <taxon>Betaproteobacteria</taxon>
        <taxon>Burkholderiales</taxon>
        <taxon>Burkholderiaceae</taxon>
        <taxon>Chitinasiproducens</taxon>
    </lineage>
</organism>
<reference evidence="7" key="1">
    <citation type="submission" date="2016-09" db="EMBL/GenBank/DDBJ databases">
        <authorList>
            <person name="Varghese N."/>
            <person name="Submissions S."/>
        </authorList>
    </citation>
    <scope>NUCLEOTIDE SEQUENCE [LARGE SCALE GENOMIC DNA]</scope>
    <source>
        <strain evidence="7">JS23</strain>
    </source>
</reference>
<dbReference type="Pfam" id="PF05400">
    <property type="entry name" value="FliT"/>
    <property type="match status" value="1"/>
</dbReference>
<evidence type="ECO:0000256" key="2">
    <source>
        <dbReference type="ARBA" id="ARBA00022490"/>
    </source>
</evidence>
<sequence length="117" mass="13288">MSDFQHMMVRYEALADMMQEMRQAADSAQWDWLASVQSRYSGLVDALRLDAVDDGSDRSAPLNAQERARKHDVIRRILDDDAKIRDLLHPELARLSALLATGRQGRAMQSAYGARRD</sequence>
<comment type="subcellular location">
    <subcellularLocation>
        <location evidence="1">Cytoplasm</location>
        <location evidence="1">Cytosol</location>
    </subcellularLocation>
</comment>
<dbReference type="GO" id="GO:0044781">
    <property type="term" value="P:bacterial-type flagellum organization"/>
    <property type="evidence" value="ECO:0007669"/>
    <property type="project" value="UniProtKB-KW"/>
</dbReference>
<protein>
    <recommendedName>
        <fullName evidence="5">Flagellar protein FliT</fullName>
    </recommendedName>
</protein>
<evidence type="ECO:0000313" key="6">
    <source>
        <dbReference type="EMBL" id="SDV46577.1"/>
    </source>
</evidence>
<dbReference type="STRING" id="1770053.SAMN05216551_101451"/>
<name>A0A1H2PLM4_9BURK</name>
<dbReference type="Proteomes" id="UP000243719">
    <property type="component" value="Unassembled WGS sequence"/>
</dbReference>
<dbReference type="EMBL" id="FNLO01000001">
    <property type="protein sequence ID" value="SDV46577.1"/>
    <property type="molecule type" value="Genomic_DNA"/>
</dbReference>
<keyword evidence="7" id="KW-1185">Reference proteome</keyword>
<proteinExistence type="predicted"/>
<accession>A0A1H2PLM4</accession>
<dbReference type="Gene3D" id="1.20.58.380">
    <property type="entry name" value="Flagellar protein flit"/>
    <property type="match status" value="1"/>
</dbReference>
<keyword evidence="2" id="KW-0963">Cytoplasm</keyword>
<evidence type="ECO:0000256" key="5">
    <source>
        <dbReference type="ARBA" id="ARBA00093797"/>
    </source>
</evidence>
<keyword evidence="6" id="KW-0969">Cilium</keyword>
<keyword evidence="4" id="KW-0143">Chaperone</keyword>
<dbReference type="InterPro" id="IPR008622">
    <property type="entry name" value="FliT"/>
</dbReference>
<evidence type="ECO:0000256" key="1">
    <source>
        <dbReference type="ARBA" id="ARBA00004514"/>
    </source>
</evidence>
<evidence type="ECO:0000256" key="3">
    <source>
        <dbReference type="ARBA" id="ARBA00022795"/>
    </source>
</evidence>
<gene>
    <name evidence="6" type="ORF">SAMN05216551_101451</name>
</gene>
<keyword evidence="3" id="KW-1005">Bacterial flagellum biogenesis</keyword>
<dbReference type="AlphaFoldDB" id="A0A1H2PLM4"/>